<reference evidence="2" key="1">
    <citation type="submission" date="2020-11" db="EMBL/GenBank/DDBJ databases">
        <authorList>
            <person name="Tran Van P."/>
        </authorList>
    </citation>
    <scope>NUCLEOTIDE SEQUENCE</scope>
</reference>
<feature type="compositionally biased region" description="Basic and acidic residues" evidence="1">
    <location>
        <begin position="267"/>
        <end position="296"/>
    </location>
</feature>
<proteinExistence type="predicted"/>
<feature type="compositionally biased region" description="Polar residues" evidence="1">
    <location>
        <begin position="9"/>
        <end position="18"/>
    </location>
</feature>
<feature type="region of interest" description="Disordered" evidence="1">
    <location>
        <begin position="1"/>
        <end position="20"/>
    </location>
</feature>
<feature type="compositionally biased region" description="Basic and acidic residues" evidence="1">
    <location>
        <begin position="242"/>
        <end position="259"/>
    </location>
</feature>
<feature type="region of interest" description="Disordered" evidence="1">
    <location>
        <begin position="147"/>
        <end position="302"/>
    </location>
</feature>
<accession>A0A7R9F7P9</accession>
<evidence type="ECO:0000256" key="1">
    <source>
        <dbReference type="SAM" id="MobiDB-lite"/>
    </source>
</evidence>
<evidence type="ECO:0000313" key="2">
    <source>
        <dbReference type="EMBL" id="CAD7448495.1"/>
    </source>
</evidence>
<dbReference type="AlphaFoldDB" id="A0A7R9F7P9"/>
<protein>
    <submittedName>
        <fullName evidence="2">Uncharacterized protein</fullName>
    </submittedName>
</protein>
<organism evidence="2">
    <name type="scientific">Timema bartmani</name>
    <dbReference type="NCBI Taxonomy" id="61472"/>
    <lineage>
        <taxon>Eukaryota</taxon>
        <taxon>Metazoa</taxon>
        <taxon>Ecdysozoa</taxon>
        <taxon>Arthropoda</taxon>
        <taxon>Hexapoda</taxon>
        <taxon>Insecta</taxon>
        <taxon>Pterygota</taxon>
        <taxon>Neoptera</taxon>
        <taxon>Polyneoptera</taxon>
        <taxon>Phasmatodea</taxon>
        <taxon>Timematodea</taxon>
        <taxon>Timematoidea</taxon>
        <taxon>Timematidae</taxon>
        <taxon>Timema</taxon>
    </lineage>
</organism>
<name>A0A7R9F7P9_9NEOP</name>
<feature type="compositionally biased region" description="Basic and acidic residues" evidence="1">
    <location>
        <begin position="182"/>
        <end position="207"/>
    </location>
</feature>
<dbReference type="EMBL" id="OD570090">
    <property type="protein sequence ID" value="CAD7448495.1"/>
    <property type="molecule type" value="Genomic_DNA"/>
</dbReference>
<feature type="compositionally biased region" description="Polar residues" evidence="1">
    <location>
        <begin position="169"/>
        <end position="178"/>
    </location>
</feature>
<sequence>MARAKRLTRLSTQNQNPLRRSVRLAEQREGVVHETSLQIPSDKNTHRGRNPSRYKASCTNERLKAKIKPEKKNGSKSVLSKKLIKKYDKNEASLDKCSSFSLSCVKEMLLAGFAEGRRRAEQLVNLALQYGLRSGVVEKVSNGVYRVRTDPEKPGADPTDYDDDDTNKSESSSATYSTPCLKESHNRTDRSETSEDSRVSRKGAERIRGKRRKSPSVNLSRPLTRHSSVDHGTCKRRRSDRRKPNETSHKLKLVHEIDQPKFQAGVVKKEKDNDSDENTKETRKIKSSMSEHDARANYDWYN</sequence>
<gene>
    <name evidence="2" type="ORF">TBIB3V08_LOCUS10781</name>
</gene>